<gene>
    <name evidence="3" type="ORF">NAEGRDRAFT_63706</name>
</gene>
<dbReference type="InterPro" id="IPR052124">
    <property type="entry name" value="Rab9_kelch_effector"/>
</dbReference>
<dbReference type="InParanoid" id="D2V4F4"/>
<dbReference type="AlphaFoldDB" id="D2V4F4"/>
<evidence type="ECO:0000256" key="1">
    <source>
        <dbReference type="ARBA" id="ARBA00022441"/>
    </source>
</evidence>
<keyword evidence="1" id="KW-0880">Kelch repeat</keyword>
<sequence length="433" mass="49771">MSRMIEGLTGFKNFMAPQSNTWMENADETDEEELKEFCEFMEEECNAEFIEEINQESINTMIDYSAFPSVSNSVSKGSATLLSSFEKRKVKKKRKQKITPLKNLKSIIVENPRLVSPTKSTPPSSPFHPQSCTFEYIPHDVVGEYESIYITPSNYPSNLTHVSSCQIKQTSRFFLFGSSVTNRNVSTHLISFTVEPSCHPNTNLKKQHLEKFPKDVLPSFGSDSRIMMVVNTYLESYYLFIYSKDTFYNAQVDSNGNLLSPFRKCEFTKTNEATEFFTMISKYKDSEIWRFGGRNKKTNELTNELEVFSTIDKKHIKIEKIIPKSSKIPAPRQDHCMYYDSKKERIFIFGGVDKNGNLLNDLQCFDMENKTWREIKTNFKLPPLKNCKLTMNGYKLDRILQLIGGNFSDGSVNSLIISIYPETGDVKVHSALE</sequence>
<organism evidence="4">
    <name type="scientific">Naegleria gruberi</name>
    <name type="common">Amoeba</name>
    <dbReference type="NCBI Taxonomy" id="5762"/>
    <lineage>
        <taxon>Eukaryota</taxon>
        <taxon>Discoba</taxon>
        <taxon>Heterolobosea</taxon>
        <taxon>Tetramitia</taxon>
        <taxon>Eutetramitia</taxon>
        <taxon>Vahlkampfiidae</taxon>
        <taxon>Naegleria</taxon>
    </lineage>
</organism>
<dbReference type="RefSeq" id="XP_002681120.1">
    <property type="nucleotide sequence ID" value="XM_002681074.1"/>
</dbReference>
<accession>D2V4F4</accession>
<dbReference type="PANTHER" id="PTHR46647:SF1">
    <property type="entry name" value="RAB9 EFFECTOR PROTEIN WITH KELCH MOTIFS"/>
    <property type="match status" value="1"/>
</dbReference>
<dbReference type="Pfam" id="PF24681">
    <property type="entry name" value="Kelch_KLHDC2_KLHL20_DRC7"/>
    <property type="match status" value="1"/>
</dbReference>
<protein>
    <submittedName>
        <fullName evidence="3">Predicted protein</fullName>
    </submittedName>
</protein>
<reference evidence="3 4" key="1">
    <citation type="journal article" date="2010" name="Cell">
        <title>The genome of Naegleria gruberi illuminates early eukaryotic versatility.</title>
        <authorList>
            <person name="Fritz-Laylin L.K."/>
            <person name="Prochnik S.E."/>
            <person name="Ginger M.L."/>
            <person name="Dacks J.B."/>
            <person name="Carpenter M.L."/>
            <person name="Field M.C."/>
            <person name="Kuo A."/>
            <person name="Paredez A."/>
            <person name="Chapman J."/>
            <person name="Pham J."/>
            <person name="Shu S."/>
            <person name="Neupane R."/>
            <person name="Cipriano M."/>
            <person name="Mancuso J."/>
            <person name="Tu H."/>
            <person name="Salamov A."/>
            <person name="Lindquist E."/>
            <person name="Shapiro H."/>
            <person name="Lucas S."/>
            <person name="Grigoriev I.V."/>
            <person name="Cande W.Z."/>
            <person name="Fulton C."/>
            <person name="Rokhsar D.S."/>
            <person name="Dawson S.C."/>
        </authorList>
    </citation>
    <scope>NUCLEOTIDE SEQUENCE [LARGE SCALE GENOMIC DNA]</scope>
    <source>
        <strain evidence="3 4">NEG-M</strain>
    </source>
</reference>
<dbReference type="PANTHER" id="PTHR46647">
    <property type="entry name" value="RAB9 EFFECTOR PROTEIN WITH KELCH MOTIFS"/>
    <property type="match status" value="1"/>
</dbReference>
<evidence type="ECO:0000256" key="2">
    <source>
        <dbReference type="ARBA" id="ARBA00022737"/>
    </source>
</evidence>
<dbReference type="EMBL" id="GG738851">
    <property type="protein sequence ID" value="EFC48376.1"/>
    <property type="molecule type" value="Genomic_DNA"/>
</dbReference>
<dbReference type="KEGG" id="ngr:NAEGRDRAFT_63706"/>
<evidence type="ECO:0000313" key="3">
    <source>
        <dbReference type="EMBL" id="EFC48376.1"/>
    </source>
</evidence>
<dbReference type="VEuPathDB" id="AmoebaDB:NAEGRDRAFT_63706"/>
<dbReference type="InterPro" id="IPR015915">
    <property type="entry name" value="Kelch-typ_b-propeller"/>
</dbReference>
<dbReference type="SUPFAM" id="SSF117281">
    <property type="entry name" value="Kelch motif"/>
    <property type="match status" value="1"/>
</dbReference>
<name>D2V4F4_NAEGR</name>
<proteinExistence type="predicted"/>
<dbReference type="Proteomes" id="UP000006671">
    <property type="component" value="Unassembled WGS sequence"/>
</dbReference>
<dbReference type="Gene3D" id="2.120.10.80">
    <property type="entry name" value="Kelch-type beta propeller"/>
    <property type="match status" value="1"/>
</dbReference>
<dbReference type="GeneID" id="8849838"/>
<evidence type="ECO:0000313" key="4">
    <source>
        <dbReference type="Proteomes" id="UP000006671"/>
    </source>
</evidence>
<keyword evidence="2" id="KW-0677">Repeat</keyword>
<keyword evidence="4" id="KW-1185">Reference proteome</keyword>